<accession>A0A9D1JTF3</accession>
<evidence type="ECO:0000259" key="2">
    <source>
        <dbReference type="PROSITE" id="PS51272"/>
    </source>
</evidence>
<feature type="domain" description="SLH" evidence="2">
    <location>
        <begin position="1053"/>
        <end position="1116"/>
    </location>
</feature>
<dbReference type="Gene3D" id="2.60.40.1080">
    <property type="match status" value="2"/>
</dbReference>
<dbReference type="Pfam" id="PF02368">
    <property type="entry name" value="Big_2"/>
    <property type="match status" value="2"/>
</dbReference>
<dbReference type="AlphaFoldDB" id="A0A9D1JTF3"/>
<dbReference type="PROSITE" id="PS51272">
    <property type="entry name" value="SLH"/>
    <property type="match status" value="3"/>
</dbReference>
<feature type="domain" description="SLH" evidence="2">
    <location>
        <begin position="994"/>
        <end position="1052"/>
    </location>
</feature>
<dbReference type="InterPro" id="IPR051465">
    <property type="entry name" value="Cell_Envelope_Struct_Comp"/>
</dbReference>
<feature type="domain" description="SLH" evidence="2">
    <location>
        <begin position="1121"/>
        <end position="1176"/>
    </location>
</feature>
<protein>
    <submittedName>
        <fullName evidence="3">S-layer homology domain-containing protein</fullName>
    </submittedName>
</protein>
<dbReference type="InterPro" id="IPR001119">
    <property type="entry name" value="SLH_dom"/>
</dbReference>
<dbReference type="Proteomes" id="UP000886741">
    <property type="component" value="Unassembled WGS sequence"/>
</dbReference>
<reference evidence="3" key="2">
    <citation type="journal article" date="2021" name="PeerJ">
        <title>Extensive microbial diversity within the chicken gut microbiome revealed by metagenomics and culture.</title>
        <authorList>
            <person name="Gilroy R."/>
            <person name="Ravi A."/>
            <person name="Getino M."/>
            <person name="Pursley I."/>
            <person name="Horton D.L."/>
            <person name="Alikhan N.F."/>
            <person name="Baker D."/>
            <person name="Gharbi K."/>
            <person name="Hall N."/>
            <person name="Watson M."/>
            <person name="Adriaenssens E.M."/>
            <person name="Foster-Nyarko E."/>
            <person name="Jarju S."/>
            <person name="Secka A."/>
            <person name="Antonio M."/>
            <person name="Oren A."/>
            <person name="Chaudhuri R.R."/>
            <person name="La Ragione R."/>
            <person name="Hildebrand F."/>
            <person name="Pallen M.J."/>
        </authorList>
    </citation>
    <scope>NUCLEOTIDE SEQUENCE</scope>
    <source>
        <strain evidence="3">ChiBcec16-1751</strain>
    </source>
</reference>
<dbReference type="PANTHER" id="PTHR43308">
    <property type="entry name" value="OUTER MEMBRANE PROTEIN ALPHA-RELATED"/>
    <property type="match status" value="1"/>
</dbReference>
<dbReference type="Pfam" id="PF00395">
    <property type="entry name" value="SLH"/>
    <property type="match status" value="3"/>
</dbReference>
<keyword evidence="1" id="KW-0677">Repeat</keyword>
<name>A0A9D1JTF3_9FIRM</name>
<dbReference type="InterPro" id="IPR003343">
    <property type="entry name" value="Big_2"/>
</dbReference>
<sequence>MQLFVLPAAAADQPTLNKVTVSNETLTLKEGQPKDITATVSLSDNSAYTVNSDTLPKGITIDWTVEDNRGDEVSVVKTGNGLGATITALRVADTNERVKEVTVKITVQLNNEFRYGTCKVLVQTEDPAGVTVSPTATEVAPGGKVQLHATVKPETNPPATVTWGTKNPAIATVDSNGWLTGVSAGQTEITATAGSNVGTCAVTVLGIILKETSVTIRERGNHTLQYEVFGSSLQKQRIEWTSSDSNVVTVNNGYLYGIKEGTATITAKISGSTYSATCEVKVERNTADPIKVSVDAGEPVPFSSLVSRIETECSDVLGRSLSHVGGFNLTTKEGTLYYRYQSEADTGSGVGAGEMYYVNPSLAQRGLSDVTFVPKADFSGTAVISYTGYADATNFFQGTIEVTVAQVEDIVYTTTANKPLQFNADDFNRLCRNRTGRDLASVSFSLPDSSRGKLYYRYSAGSSYNTPVEANKEYKLNGSPALNDVYFVPNSGYSGEVMLSFLATDVNGTSFRSSVRVQVSKPTGNGDINYTITKGGWITMDERDFNNLCRDATGYTLDYVRFTLPPANQGKLYYNYSSSSGGSGEAVTAERSYYYNSTPYLRRVTFAAAESYTGTVDIPFRAWDTKGNQFSGTVTIQVDSSESESVRYTAYKGGKVTFDDADFNSECQKLTGSSLSYVKFELPSSSQGSLYYNYTSSGKYDSAVTSSRKYYRYSSPYLDKVTFVPHSSFVGTATIQYTGWASNGRSFNGTITIDVYDSAQQISYTVRSGGVVDFNAVDFDRMCEYYTGDPLRYVRFTLPASSRGVLYYDYNSTSGSYGSKVSSYSSYYYSSSPYLDRISFVADDSYSGTFEISFTGWSTAGKSFKSTVEIKVEAPQGPSIIYYTTANGTVNFRSSDFMTACDDRGLGSLSSVRFQLPSSSQGKLYYQYNSSLSGSTAVQNTTSYYPSSNPRISDVSFVAAAGFSGLATVTYTGTDSRGNTYQGQIRINVPVAGTSRYFNDLTNYAWAVSSIDRLYELGVVTGTGGGRFSPQNSISRGDFMLMLDRAFDFADVSGTGFTDVPAGSYYASAIASAKALGVATGYANGTFQPNAPVTRQDAMVFLKRAMVADGWNMGSGDRLVLQGFRDGAYVAEYAVDAVATMVSYGILTGNNNSELNPTAYMSRAEMAVVLARVLDL</sequence>
<comment type="caution">
    <text evidence="3">The sequence shown here is derived from an EMBL/GenBank/DDBJ whole genome shotgun (WGS) entry which is preliminary data.</text>
</comment>
<dbReference type="InterPro" id="IPR008964">
    <property type="entry name" value="Invasin/intimin_cell_adhesion"/>
</dbReference>
<gene>
    <name evidence="3" type="ORF">IAA83_04715</name>
</gene>
<dbReference type="SUPFAM" id="SSF49373">
    <property type="entry name" value="Invasin/intimin cell-adhesion fragments"/>
    <property type="match status" value="2"/>
</dbReference>
<dbReference type="PANTHER" id="PTHR43308:SF5">
    <property type="entry name" value="S-LAYER PROTEIN _ PEPTIDOGLYCAN ENDO-BETA-N-ACETYLGLUCOSAMINIDASE"/>
    <property type="match status" value="1"/>
</dbReference>
<proteinExistence type="predicted"/>
<evidence type="ECO:0000313" key="3">
    <source>
        <dbReference type="EMBL" id="HIS64658.1"/>
    </source>
</evidence>
<dbReference type="EMBL" id="DVJJ01000075">
    <property type="protein sequence ID" value="HIS64658.1"/>
    <property type="molecule type" value="Genomic_DNA"/>
</dbReference>
<organism evidence="3 4">
    <name type="scientific">Candidatus Avoscillospira avistercoris</name>
    <dbReference type="NCBI Taxonomy" id="2840707"/>
    <lineage>
        <taxon>Bacteria</taxon>
        <taxon>Bacillati</taxon>
        <taxon>Bacillota</taxon>
        <taxon>Clostridia</taxon>
        <taxon>Eubacteriales</taxon>
        <taxon>Oscillospiraceae</taxon>
        <taxon>Oscillospiraceae incertae sedis</taxon>
        <taxon>Candidatus Avoscillospira</taxon>
    </lineage>
</organism>
<evidence type="ECO:0000256" key="1">
    <source>
        <dbReference type="ARBA" id="ARBA00022737"/>
    </source>
</evidence>
<evidence type="ECO:0000313" key="4">
    <source>
        <dbReference type="Proteomes" id="UP000886741"/>
    </source>
</evidence>
<reference evidence="3" key="1">
    <citation type="submission" date="2020-10" db="EMBL/GenBank/DDBJ databases">
        <authorList>
            <person name="Gilroy R."/>
        </authorList>
    </citation>
    <scope>NUCLEOTIDE SEQUENCE</scope>
    <source>
        <strain evidence="3">ChiBcec16-1751</strain>
    </source>
</reference>
<dbReference type="SMART" id="SM00635">
    <property type="entry name" value="BID_2"/>
    <property type="match status" value="3"/>
</dbReference>